<organism evidence="2 3">
    <name type="scientific">Butyricicoccus porcorum</name>
    <dbReference type="NCBI Taxonomy" id="1945634"/>
    <lineage>
        <taxon>Bacteria</taxon>
        <taxon>Bacillati</taxon>
        <taxon>Bacillota</taxon>
        <taxon>Clostridia</taxon>
        <taxon>Eubacteriales</taxon>
        <taxon>Butyricicoccaceae</taxon>
        <taxon>Butyricicoccus</taxon>
    </lineage>
</organism>
<evidence type="ECO:0000256" key="1">
    <source>
        <dbReference type="SAM" id="Phobius"/>
    </source>
</evidence>
<keyword evidence="1" id="KW-0812">Transmembrane</keyword>
<protein>
    <recommendedName>
        <fullName evidence="4">Transporter</fullName>
    </recommendedName>
</protein>
<keyword evidence="3" id="KW-1185">Reference proteome</keyword>
<accession>A0A252F112</accession>
<evidence type="ECO:0008006" key="4">
    <source>
        <dbReference type="Google" id="ProtNLM"/>
    </source>
</evidence>
<keyword evidence="1" id="KW-1133">Transmembrane helix</keyword>
<name>A0A252F112_9FIRM</name>
<reference evidence="2 3" key="1">
    <citation type="submission" date="2017-05" db="EMBL/GenBank/DDBJ databases">
        <title>Butyricicoccus porcorum sp. nov. a butyrate-producing bacterium from the swine intestinal tract.</title>
        <authorList>
            <person name="Trachsel J."/>
            <person name="Humphrey S."/>
            <person name="Allen H.K."/>
        </authorList>
    </citation>
    <scope>NUCLEOTIDE SEQUENCE [LARGE SCALE GENOMIC DNA]</scope>
    <source>
        <strain evidence="2">BB10</strain>
    </source>
</reference>
<feature type="transmembrane region" description="Helical" evidence="1">
    <location>
        <begin position="16"/>
        <end position="38"/>
    </location>
</feature>
<dbReference type="EMBL" id="NHOC01000017">
    <property type="protein sequence ID" value="OUM19506.1"/>
    <property type="molecule type" value="Genomic_DNA"/>
</dbReference>
<evidence type="ECO:0000313" key="2">
    <source>
        <dbReference type="EMBL" id="OUM19506.1"/>
    </source>
</evidence>
<proteinExistence type="predicted"/>
<dbReference type="Proteomes" id="UP000194903">
    <property type="component" value="Unassembled WGS sequence"/>
</dbReference>
<evidence type="ECO:0000313" key="3">
    <source>
        <dbReference type="Proteomes" id="UP000194903"/>
    </source>
</evidence>
<keyword evidence="1" id="KW-0472">Membrane</keyword>
<dbReference type="RefSeq" id="WP_087022301.1">
    <property type="nucleotide sequence ID" value="NZ_NHOC01000017.1"/>
</dbReference>
<comment type="caution">
    <text evidence="2">The sequence shown here is derived from an EMBL/GenBank/DDBJ whole genome shotgun (WGS) entry which is preliminary data.</text>
</comment>
<dbReference type="AlphaFoldDB" id="A0A252F112"/>
<gene>
    <name evidence="2" type="ORF">CBW42_12860</name>
</gene>
<dbReference type="OrthoDB" id="362826at2"/>
<sequence length="136" mass="15005">MKAFSVSEHLYKAASILELFIGICVLMLCIVCGLGMIMPFEPLHSLGNATTFQAGLGNASYIIIGVEFIKMIASHKVESVLDIIAFALSREMIVHETTPLENLLTVVGVALLFFIRRFLNTAPQEQSEKEELSQCK</sequence>